<reference evidence="4" key="2">
    <citation type="journal article" date="2023" name="Microbiome">
        <title>Synthase-selected sorting approach identifies a beta-lactone synthase in a nudibranch symbiotic bacterium.</title>
        <authorList>
            <person name="Dzunkova M."/>
            <person name="La Clair J.J."/>
            <person name="Tyml T."/>
            <person name="Doud D."/>
            <person name="Schulz F."/>
            <person name="Piquer-Esteban S."/>
            <person name="Porcel Sanchis D."/>
            <person name="Osborn A."/>
            <person name="Robinson D."/>
            <person name="Louie K.B."/>
            <person name="Bowen B.P."/>
            <person name="Bowers R.M."/>
            <person name="Lee J."/>
            <person name="Arnau V."/>
            <person name="Diaz-Villanueva W."/>
            <person name="Stepanauskas R."/>
            <person name="Gosliner T."/>
            <person name="Date S.V."/>
            <person name="Northen T.R."/>
            <person name="Cheng J.F."/>
            <person name="Burkart M.D."/>
            <person name="Woyke T."/>
        </authorList>
    </citation>
    <scope>NUCLEOTIDE SEQUENCE</scope>
    <source>
        <strain evidence="4">Df01</strain>
    </source>
</reference>
<evidence type="ECO:0000256" key="2">
    <source>
        <dbReference type="ARBA" id="ARBA00023125"/>
    </source>
</evidence>
<dbReference type="Gene3D" id="4.10.520.10">
    <property type="entry name" value="IHF-like DNA-binding proteins"/>
    <property type="match status" value="1"/>
</dbReference>
<dbReference type="Pfam" id="PF00216">
    <property type="entry name" value="Bac_DNA_binding"/>
    <property type="match status" value="1"/>
</dbReference>
<sequence>MMKEKPNLIRNDIAQELQNDVGSFIEARRFTDVFFDVLGEEITQKDEFKIHGFGVFRCIQKKSRIGRNPKTLEEAEIKPRRVVSFIAGGTVKSKIISGRREKTGN</sequence>
<dbReference type="EMBL" id="JANQAO010000002">
    <property type="protein sequence ID" value="MDM5147505.1"/>
    <property type="molecule type" value="Genomic_DNA"/>
</dbReference>
<comment type="similarity">
    <text evidence="1 3">Belongs to the bacterial histone-like protein family.</text>
</comment>
<dbReference type="Proteomes" id="UP001168167">
    <property type="component" value="Unassembled WGS sequence"/>
</dbReference>
<protein>
    <submittedName>
        <fullName evidence="4">HU family DNA-binding protein</fullName>
    </submittedName>
</protein>
<dbReference type="InterPro" id="IPR020816">
    <property type="entry name" value="Histone-like_DNA-bd_CS"/>
</dbReference>
<dbReference type="InterPro" id="IPR010992">
    <property type="entry name" value="IHF-like_DNA-bd_dom_sf"/>
</dbReference>
<evidence type="ECO:0000256" key="1">
    <source>
        <dbReference type="ARBA" id="ARBA00010529"/>
    </source>
</evidence>
<reference evidence="4" key="1">
    <citation type="submission" date="2022-08" db="EMBL/GenBank/DDBJ databases">
        <authorList>
            <person name="Dzunkova M."/>
            <person name="La Clair J."/>
            <person name="Tyml T."/>
            <person name="Doud D."/>
            <person name="Schulz F."/>
            <person name="Piquer S."/>
            <person name="Porcel Sanchis D."/>
            <person name="Osborn A."/>
            <person name="Robinson D."/>
            <person name="Louie K.B."/>
            <person name="Bowen B.P."/>
            <person name="Bowers R."/>
            <person name="Lee J."/>
            <person name="Arnau Llombart V."/>
            <person name="Diaz Villanueva W."/>
            <person name="Gosliner T."/>
            <person name="Northen T."/>
            <person name="Cheng J.-F."/>
            <person name="Burkart M.D."/>
            <person name="Woyke T."/>
        </authorList>
    </citation>
    <scope>NUCLEOTIDE SEQUENCE</scope>
    <source>
        <strain evidence="4">Df01</strain>
    </source>
</reference>
<evidence type="ECO:0000256" key="3">
    <source>
        <dbReference type="RuleBase" id="RU003939"/>
    </source>
</evidence>
<evidence type="ECO:0000313" key="5">
    <source>
        <dbReference type="Proteomes" id="UP001168167"/>
    </source>
</evidence>
<dbReference type="SMART" id="SM00411">
    <property type="entry name" value="BHL"/>
    <property type="match status" value="1"/>
</dbReference>
<dbReference type="PROSITE" id="PS00045">
    <property type="entry name" value="HISTONE_LIKE"/>
    <property type="match status" value="1"/>
</dbReference>
<comment type="caution">
    <text evidence="4">The sequence shown here is derived from an EMBL/GenBank/DDBJ whole genome shotgun (WGS) entry which is preliminary data.</text>
</comment>
<dbReference type="PANTHER" id="PTHR33175:SF2">
    <property type="entry name" value="INTEGRATION HOST FACTOR SUBUNIT ALPHA"/>
    <property type="match status" value="1"/>
</dbReference>
<evidence type="ECO:0000313" key="4">
    <source>
        <dbReference type="EMBL" id="MDM5147505.1"/>
    </source>
</evidence>
<proteinExistence type="inferred from homology"/>
<accession>A0ABT7QLN0</accession>
<keyword evidence="2 4" id="KW-0238">DNA-binding</keyword>
<organism evidence="4 5">
    <name type="scientific">Candidatus Doriopsillibacter californiensis</name>
    <dbReference type="NCBI Taxonomy" id="2970740"/>
    <lineage>
        <taxon>Bacteria</taxon>
        <taxon>Pseudomonadati</taxon>
        <taxon>Pseudomonadota</taxon>
        <taxon>Gammaproteobacteria</taxon>
        <taxon>Candidatus Tethybacterales</taxon>
        <taxon>Candidatus Persebacteraceae</taxon>
        <taxon>Candidatus Doriopsillibacter</taxon>
    </lineage>
</organism>
<keyword evidence="5" id="KW-1185">Reference proteome</keyword>
<name>A0ABT7QLN0_9GAMM</name>
<gene>
    <name evidence="4" type="ORF">NQX30_03855</name>
</gene>
<dbReference type="SUPFAM" id="SSF47729">
    <property type="entry name" value="IHF-like DNA-binding proteins"/>
    <property type="match status" value="1"/>
</dbReference>
<dbReference type="PRINTS" id="PR01727">
    <property type="entry name" value="DNABINDINGHU"/>
</dbReference>
<dbReference type="GO" id="GO:0003677">
    <property type="term" value="F:DNA binding"/>
    <property type="evidence" value="ECO:0007669"/>
    <property type="project" value="UniProtKB-KW"/>
</dbReference>
<dbReference type="InterPro" id="IPR000119">
    <property type="entry name" value="Hist_DNA-bd"/>
</dbReference>
<dbReference type="PANTHER" id="PTHR33175">
    <property type="entry name" value="DNA-BINDING PROTEIN HU"/>
    <property type="match status" value="1"/>
</dbReference>